<feature type="domain" description="Complex 1 LYR protein" evidence="1">
    <location>
        <begin position="8"/>
        <end position="56"/>
    </location>
</feature>
<proteinExistence type="predicted"/>
<dbReference type="Pfam" id="PF05347">
    <property type="entry name" value="Complex1_LYR"/>
    <property type="match status" value="1"/>
</dbReference>
<dbReference type="InterPro" id="IPR008011">
    <property type="entry name" value="Complex1_LYR_dom"/>
</dbReference>
<name>A0A835XIS3_9CHLO</name>
<evidence type="ECO:0000313" key="2">
    <source>
        <dbReference type="EMBL" id="KAG2483066.1"/>
    </source>
</evidence>
<protein>
    <recommendedName>
        <fullName evidence="1">Complex 1 LYR protein domain-containing protein</fullName>
    </recommendedName>
</protein>
<dbReference type="OrthoDB" id="525068at2759"/>
<dbReference type="AlphaFoldDB" id="A0A835XIS3"/>
<gene>
    <name evidence="2" type="ORF">HYH03_018049</name>
</gene>
<evidence type="ECO:0000259" key="1">
    <source>
        <dbReference type="Pfam" id="PF05347"/>
    </source>
</evidence>
<comment type="caution">
    <text evidence="2">The sequence shown here is derived from an EMBL/GenBank/DDBJ whole genome shotgun (WGS) entry which is preliminary data.</text>
</comment>
<accession>A0A835XIS3</accession>
<organism evidence="2 3">
    <name type="scientific">Edaphochlamys debaryana</name>
    <dbReference type="NCBI Taxonomy" id="47281"/>
    <lineage>
        <taxon>Eukaryota</taxon>
        <taxon>Viridiplantae</taxon>
        <taxon>Chlorophyta</taxon>
        <taxon>core chlorophytes</taxon>
        <taxon>Chlorophyceae</taxon>
        <taxon>CS clade</taxon>
        <taxon>Chlamydomonadales</taxon>
        <taxon>Chlamydomonadales incertae sedis</taxon>
        <taxon>Edaphochlamys</taxon>
    </lineage>
</organism>
<sequence>MSGSATGQVLCRYRELLRLIGRLPGDQRSKALTEARTTLRARKSEANPEEQLKHLKELVSKIGYLRIITPRQPGDVKSGVFVVRDGRLVEGGGEAKGARVADGTISYQDAMRRNERDFQRFYGAPKPKGGNILF</sequence>
<dbReference type="Proteomes" id="UP000612055">
    <property type="component" value="Unassembled WGS sequence"/>
</dbReference>
<keyword evidence="3" id="KW-1185">Reference proteome</keyword>
<reference evidence="2" key="1">
    <citation type="journal article" date="2020" name="bioRxiv">
        <title>Comparative genomics of Chlamydomonas.</title>
        <authorList>
            <person name="Craig R.J."/>
            <person name="Hasan A.R."/>
            <person name="Ness R.W."/>
            <person name="Keightley P.D."/>
        </authorList>
    </citation>
    <scope>NUCLEOTIDE SEQUENCE</scope>
    <source>
        <strain evidence="2">CCAP 11/70</strain>
    </source>
</reference>
<evidence type="ECO:0000313" key="3">
    <source>
        <dbReference type="Proteomes" id="UP000612055"/>
    </source>
</evidence>
<dbReference type="EMBL" id="JAEHOE010000191">
    <property type="protein sequence ID" value="KAG2483066.1"/>
    <property type="molecule type" value="Genomic_DNA"/>
</dbReference>